<comment type="cofactor">
    <cofactor evidence="1">
        <name>Zn(2+)</name>
        <dbReference type="ChEBI" id="CHEBI:29105"/>
    </cofactor>
</comment>
<dbReference type="EMBL" id="BARU01017442">
    <property type="protein sequence ID" value="GAH60183.1"/>
    <property type="molecule type" value="Genomic_DNA"/>
</dbReference>
<dbReference type="InterPro" id="IPR036866">
    <property type="entry name" value="RibonucZ/Hydroxyglut_hydro"/>
</dbReference>
<protein>
    <recommendedName>
        <fullName evidence="5">Metallo-beta-lactamase domain-containing protein</fullName>
    </recommendedName>
</protein>
<dbReference type="InterPro" id="IPR052926">
    <property type="entry name" value="Metallo-beta-lactamase_dom"/>
</dbReference>
<evidence type="ECO:0000313" key="6">
    <source>
        <dbReference type="EMBL" id="GAH60183.1"/>
    </source>
</evidence>
<keyword evidence="2" id="KW-0479">Metal-binding</keyword>
<dbReference type="PANTHER" id="PTHR13754">
    <property type="entry name" value="METALLO-BETA-LACTAMASE SUPERFAMILY PROTEIN"/>
    <property type="match status" value="1"/>
</dbReference>
<dbReference type="InterPro" id="IPR001018">
    <property type="entry name" value="Beta-lactamase_class-B_CS"/>
</dbReference>
<keyword evidence="4" id="KW-0862">Zinc</keyword>
<dbReference type="PROSITE" id="PS00743">
    <property type="entry name" value="BETA_LACTAMASE_B_1"/>
    <property type="match status" value="1"/>
</dbReference>
<dbReference type="InterPro" id="IPR001279">
    <property type="entry name" value="Metallo-B-lactamas"/>
</dbReference>
<dbReference type="GO" id="GO:0016740">
    <property type="term" value="F:transferase activity"/>
    <property type="evidence" value="ECO:0007669"/>
    <property type="project" value="TreeGrafter"/>
</dbReference>
<dbReference type="SUPFAM" id="SSF56281">
    <property type="entry name" value="Metallo-hydrolase/oxidoreductase"/>
    <property type="match status" value="1"/>
</dbReference>
<gene>
    <name evidence="6" type="ORF">S03H2_28935</name>
</gene>
<keyword evidence="3" id="KW-0378">Hydrolase</keyword>
<evidence type="ECO:0000256" key="3">
    <source>
        <dbReference type="ARBA" id="ARBA00022801"/>
    </source>
</evidence>
<dbReference type="Gene3D" id="3.60.15.10">
    <property type="entry name" value="Ribonuclease Z/Hydroxyacylglutathione hydrolase-like"/>
    <property type="match status" value="2"/>
</dbReference>
<dbReference type="Pfam" id="PF00753">
    <property type="entry name" value="Lactamase_B"/>
    <property type="match status" value="1"/>
</dbReference>
<reference evidence="6" key="1">
    <citation type="journal article" date="2014" name="Front. Microbiol.">
        <title>High frequency of phylogenetically diverse reductive dehalogenase-homologous genes in deep subseafloor sedimentary metagenomes.</title>
        <authorList>
            <person name="Kawai M."/>
            <person name="Futagami T."/>
            <person name="Toyoda A."/>
            <person name="Takaki Y."/>
            <person name="Nishi S."/>
            <person name="Hori S."/>
            <person name="Arai W."/>
            <person name="Tsubouchi T."/>
            <person name="Morono Y."/>
            <person name="Uchiyama I."/>
            <person name="Ito T."/>
            <person name="Fujiyama A."/>
            <person name="Inagaki F."/>
            <person name="Takami H."/>
        </authorList>
    </citation>
    <scope>NUCLEOTIDE SEQUENCE</scope>
    <source>
        <strain evidence="6">Expedition CK06-06</strain>
    </source>
</reference>
<dbReference type="SMART" id="SM00849">
    <property type="entry name" value="Lactamase_B"/>
    <property type="match status" value="1"/>
</dbReference>
<accession>X1IRL9</accession>
<dbReference type="GO" id="GO:0008270">
    <property type="term" value="F:zinc ion binding"/>
    <property type="evidence" value="ECO:0007669"/>
    <property type="project" value="InterPro"/>
</dbReference>
<dbReference type="CDD" id="cd07713">
    <property type="entry name" value="DHPS-like_MBL-fold"/>
    <property type="match status" value="1"/>
</dbReference>
<dbReference type="GO" id="GO:0017001">
    <property type="term" value="P:antibiotic catabolic process"/>
    <property type="evidence" value="ECO:0007669"/>
    <property type="project" value="InterPro"/>
</dbReference>
<evidence type="ECO:0000256" key="2">
    <source>
        <dbReference type="ARBA" id="ARBA00022723"/>
    </source>
</evidence>
<evidence type="ECO:0000259" key="5">
    <source>
        <dbReference type="SMART" id="SM00849"/>
    </source>
</evidence>
<evidence type="ECO:0000256" key="4">
    <source>
        <dbReference type="ARBA" id="ARBA00022833"/>
    </source>
</evidence>
<dbReference type="AlphaFoldDB" id="X1IRL9"/>
<evidence type="ECO:0000256" key="1">
    <source>
        <dbReference type="ARBA" id="ARBA00001947"/>
    </source>
</evidence>
<name>X1IRL9_9ZZZZ</name>
<dbReference type="GO" id="GO:0008800">
    <property type="term" value="F:beta-lactamase activity"/>
    <property type="evidence" value="ECO:0007669"/>
    <property type="project" value="InterPro"/>
</dbReference>
<proteinExistence type="predicted"/>
<dbReference type="PANTHER" id="PTHR13754:SF13">
    <property type="entry name" value="METALLO-BETA-LACTAMASE SUPERFAMILY PROTEIN (AFU_ORTHOLOGUE AFUA_3G07630)"/>
    <property type="match status" value="1"/>
</dbReference>
<comment type="caution">
    <text evidence="6">The sequence shown here is derived from an EMBL/GenBank/DDBJ whole genome shotgun (WGS) entry which is preliminary data.</text>
</comment>
<sequence length="203" mass="22760">MKIKIVYDNNAKKGFKSGWGFSCLIEDEEKVLFDTGADSETLLYNMKQLKIAPQDIDIVILSHLHGDHTGGLRKFLEANGNKAKIYRPSAFSKLTQICENIYSTGFLGSFLRIKEQSLIVKTEKGNTVITGCAHPGLENIIEKARQLGEIYSVIGGFHGFSKLEKLESIELIAPCHCTQYIQEIKERFLTNYKEIKAGSVVEI</sequence>
<dbReference type="InterPro" id="IPR041712">
    <property type="entry name" value="DHPS-like_MBL-fold"/>
</dbReference>
<organism evidence="6">
    <name type="scientific">marine sediment metagenome</name>
    <dbReference type="NCBI Taxonomy" id="412755"/>
    <lineage>
        <taxon>unclassified sequences</taxon>
        <taxon>metagenomes</taxon>
        <taxon>ecological metagenomes</taxon>
    </lineage>
</organism>
<feature type="domain" description="Metallo-beta-lactamase" evidence="5">
    <location>
        <begin position="19"/>
        <end position="176"/>
    </location>
</feature>